<dbReference type="Gene3D" id="1.10.287.2620">
    <property type="match status" value="1"/>
</dbReference>
<evidence type="ECO:0000259" key="10">
    <source>
        <dbReference type="Pfam" id="PF12781"/>
    </source>
</evidence>
<evidence type="ECO:0000259" key="8">
    <source>
        <dbReference type="Pfam" id="PF12777"/>
    </source>
</evidence>
<sequence>MEVDERLRWLESRVNSSLRPKGEKLRTFFADSDNRLRFLDFCNNSETRHLFVHLPTESEESTGACTLRVSPHPPDSIHTKALFFIKNTHTSRLNKETIGNEVVCSECSEDPIEHLELVLREVYLPLLAEQKEGAAASSAASAQGISPERIMDILHRMISNIQVTQGHLSGDLVLPIPSLDILVEGAASSNNERRAVVVHIMESCVISWMKQVKMAMHFDPNGAIAKSNGKMAGPIAEIKYWENRYQQLLLVRNQLNSVEVLRILNGLEHARSTYADAFIDVHRDMEKSIIDTELSLMYISTLKPLFLKLEGAFSPDTLTDLFPSLVTTLSLVWQHSKVYAQSAHFSRLLRLISNKLALKAKDIVGVDPLENPIESCVCIRQALRICSAFRGYYLDRRDVAERVIGQNKDRLNQIQQESIHQTRSKESTCTFDQDSAVGDSSIVSFSRQGHHSIDYPLCSWPPRNSPVFTSLNSTLERCNDLLELVQTMEHFSELALVAAQGSSEGKDPILIDVYHQFQVTLDHFRKSTKDLMSLEEVGFEKSFFVFRSSVKELEGRLSQVLFCYFDDCLLLEPSLRLLESFQGLISRESIQSVLSPKLEAIIDTIQADVTQIKDCMTSFVTDPPLIPNTPATPSKLLWLRALRERMDVPIERVREAAPYLLHGEKGFLLRHAHSKIIKAIEQQWNSVVSSWKKSIPESIDNALLCTLLKQDKSSGELQVNFSLSLEKVLRELHYMRGPLLSVPVPQVINSLSVTLSPHTLHQYRVSLEVYMRQYNSMQETLDTVHKGLFQQKLSLLDKLLEEGLGQLNWLSVEVPDFLAKLKASLQTDLLPAVQCVLQQTDRIRSITGSWTDLVTLDMFRDTERSSLDLLANMYSELVEIAKRVLCSSMIQIEGLFKKAYQRVEVSWDSPAWSGYLYYLDCLVVKGLKQMILHSMNTLISRAQKYEQGGSIPPMVTVSLELYEKDIEFSPPLSARSSLPSVPERIKQYLEGFVSLSKSLHSRLYPLSTESYYQLMSSDPEVLGNLQKITAHVETSARQCQSLRKRFSQYSFLWEQDVLATFDDFINGVGQPHPRRFTRPETVNRSRSASARSRGHSAAPPPMSSQTASSVLESVTGHSDWEFLKPDRQYSAPPSSSPSNTPPSTSRSSSSSETGLIKDGRRPRHPTLEDFDGEIAVFQGVLERLSSSIDTVDVGWICVDQRAVKNALTSLAKKWTYIYANYLEKKVLLVLRELEVFFTEIEPQVEAISGDTVDPDHIMTLVTIFNKVNLQQLVMDGKFGAVHRAVSILDKFHQTLPAQTRDHFEGIPHRWSSLKKRLALSKQRIAPLIQSHSAAIKRDLEVFGSEAEREHQSFLSSPCLSHNCDPPVAQDLIKEYVQILLGLRAQAKDLMELQELLQASVVNFSILNQFEDELTNANLLWERQHMISEYHTNIKTQIWLNVDFSDMKDTCREHTELLMSLGDCTGDWDARTHFQEAVYEMQHTVPLLEGLSNKHMRPRHWKQVLRYSNNHSLILLLMKNGTLDMNVLRHMTVGRFMELKLLSYSADILGIVDRASKEVAIEELLKNLEEVWLSMQFQLKPFYRLHGHEQAASDIGVEAGRISALSHTSPVVRKRSISSGRVSIISATPTVAVERMTHHHHQHEVVMLLDDVDKIFEALDHYQTSLKSLEGSVAATSFSEELQHWHKQLQTVEAVLRVWLQVQTHWVQLEEVLTSIEAAQHLPSTYFNFTTINKEWKQLLKSTAKSPNVIQCCLQEDLLQMLEKFLNTLTQCQSVLLQYVQCKSSRCPWLYFLTLEDVLQLVCYSSNLPVLCKVIPKLFLHSTGLLFSNDISLLPIIRSSSLLPRITGLTGYGREKLELAEGVDCDGAIEIILNHLLHSVTETLNQQLITTLTQQKSAPSTPSQSSTTPSLIKRLSSVWLSSSSHQILQLATIILLEERLQQEVENTKGGSLDPSSFLSDIQSAIQTLESIHEGKVTQEHDPKLGFTDSNKGIGQLANNSAENEEEDAGWSDTQLDLKSEPVAIGIHKILYHNLMLILLTYRQRAKALSTEPHPSSSFQWLSSLHYSHDATQRSCVLSTIGASLNYGFHYSGGYPIALTTPTESMAVHMVKVMSQQVCGVITNDTKSDSVSTVSIACGYPLFPLQCSNTTSNDTLMNCFKGIASTGSWLYLSNLHSLPVSLIQLSVQLMTAIREAKIKRSRIVKFPGESLKAYKLDTSFCIASTTLSSTFPSLLSSSVFSVFKTYSIQEAPPSVTYEALFISNGFVSAVSPLSLFLSRYTAENNINKTDACALISLSSQHIKDYHHHYGGSHYQQSFEPYLSLSPPPPTTLSSSVASSVILSHLTQSSHDSLATSRQGGPALPVLVEEDEENEDDVDLREESSDSLLQKLELLSVLVSIWELQLPLPPAALQSMQEYFSDINVSEVLEELDKGQAEIVSVYAWSREAVESAQESRAASAMLSTRGRNTNLHNLESAILQACLVKGLVPSQHLLKSVHTLVQLILLNRVVRVIGNWEAGRREVIELAIEVIKSTGYTLSNTSLPTDAIYTGGLLGEKDVPGVLPQLLNRLSPSSTNSIQLILLEEGSGPLCETEEGLSPCLQWICNENETLLYFTNNASTLLDPSVKFILTCPSTGDVSRYLPTLSLTHDCCISWEHRVKTSFLPLDRDIQKHLTLLSQQHIPGLIDLMYNSTSDSDSTAVYSYVSLSVHQLVSSLCNVLKCLLSDVTASVSSSSVERVFAYALIWTFGSTMTSDGRRVFEVWLRESFPESLTSLDESLWHYKLIPASLNFDLCRAESTSGYVYCPKRKALSEFIQLLYTKNIHLVLDGVCGSGKTAFLVDTITASKRGASTNSSNASGSSSNSNDPMYSFMHTHVNQLSSPATFWSQLQENLVWHSGRTYLPQSSDKVVILVDDIHLSQVSHSGSLLSLIVNHISTGTILAPPSYKEHNVGGITYILSTDSTQCGLDPETISNILYLHWEEYSEEELVFIYSALLGKYFTGLSYSLLTQLVETSVQIHTKLQTTFIDNKDRKHYTFTSTVLDATLRSLTLRCDRDISPIDLLQCWLSEKYWHYAAQLTTTVDRERYQECVDNALKKYFSESPLLPTLLQYSPLSFGIGKKQMEDKLISLQQELDALSPTPPLSLYDFTLTLSLHLSHLLEEQRPLSSILLIGMGHIEHLLLLITASLGYSLQRPSQIQISNTTSTAPTGATHVIGEEGISISPSICFQSDGDIGAFRAALKSIYTNAGVKNERVVIFLDDQELLHPSCISLVYEFVKDCSINMDFNPEERSRIVNSLRSEVTRNGSEYSEQKAWIFFINRLKTNVRLVLSLPDLELASNCGLLGMKNLLSVIEVCYELPWDRKKLLHVANYHLKNCVLPKTLQESTAHLLTSLHMLLRNTTADTDPVSSYSSHYTANPITVCCCWNNKFEFFSERFCHELEEWWRKLSSECHKLDTAIEAFSKTQRKLLSLKERLIREEIVLEEKGKSYAQLLVQIGQDTAIAKEQLKLVYKQSERIEHLQKVLPEYEHVYSLYVEDLERIEHETKEIALNLDQKSLLVLRSLHKPPLDIQELLEAVIIIIKSPGSDLSWTKGAKRLMANIDRFKEMMMEFSQHREASGPLLESLQLYISRPGFNEETFSKLYLAAGQLCSWVKGVENFHRMLQDNIRRLEYRKSQVKVSLQEYTEKLTQLNHKVQVLDERLEGLSSSLEQASIEKTYQNEIVMEMGKELEKTTQFIESLSSHYNEWNTVRDNLSGALTSQIGQLALTTCYTSYLTSLDPQQALNIVTHHVKPSILDKGFTLSPHGGIPPLQGIIMGAGDSGSSKIEEQQENTSSSTGGEEREEESTLKCTGYQYHDLFNDVLLMLNPIQSLQSLPSLSLLHHLYAVLVEHAWNRWTLLYDPDNIATSLLSDKWSILDGQEWSVPLFHSIEQALVEGLWIVLKNISLPFHSSLIPILESGLYWQKTDKRDISLDFCGRRIHVNKSFRLILTLSSLPPHHSTSQIFSCRFNFINASTSSLPLAQELTLQEAQKDANSDVYSLDSYNTLMSAIAESDEKRRELSERLLRCLGSVTDGIVNCYIVSQVEDVMKSYKELQESFGFHCQSAETYSVSLMNTASSVCLFSSLVFSFLQWLSKATPNFLVTWSRYQSIFCQALLQSNLMKTQEVKGEAEEKRQASASTQFRQLLVKSVLIILSRCFDDTQLYPLAYCLYILSFLDSYTDVSVAQVEYILLSVGQENYWTDFLNESPPFQLSPVPEGISETIMLQLYSLPLFPSFMESVHQSMVEQPDEWKALIKNSSVLPPISSIPVLRASSTEKESTLYTLNDLVLMSILTPDGVCSYIENEMSGLMDSLPVPLLSDVLKSEDSTSMVLLYDENNLVSQANVILLNEHFRKGQSGVDGQSLLTVSVSLESESSTSSIDCVILQDIHLLGMEALALKLQKETRRVITTMDHRYSMPVQLLAQCQVLSLSRVAPTTQFQKQKSLLPQLSSQSNEVPKYLYTLLAVVSCIPQHLLEELDKVVPQKKRKLVFLLCAFHTHCYCSFFPAAQLHNLVYALSQLSKDESDIDVLLQSMSDLLLNLYFSSPSSSTSLRQADSLSSA</sequence>
<protein>
    <submittedName>
        <fullName evidence="12">Uncharacterized protein</fullName>
    </submittedName>
</protein>
<feature type="domain" description="Dynein heavy chain ATP-binding dynein motor region" evidence="10">
    <location>
        <begin position="3885"/>
        <end position="4076"/>
    </location>
</feature>
<dbReference type="RefSeq" id="XP_019853643.1">
    <property type="nucleotide sequence ID" value="XM_019998084.1"/>
</dbReference>
<dbReference type="InterPro" id="IPR042222">
    <property type="entry name" value="Dynein_2_N"/>
</dbReference>
<dbReference type="InterPro" id="IPR041466">
    <property type="entry name" value="Dynein_AAA5_ext"/>
</dbReference>
<feature type="domain" description="Dynein heavy chain coiled coil stalk" evidence="8">
    <location>
        <begin position="3461"/>
        <end position="3776"/>
    </location>
</feature>
<dbReference type="Gene3D" id="1.20.140.100">
    <property type="entry name" value="Dynein heavy chain, N-terminal domain 2"/>
    <property type="match status" value="1"/>
</dbReference>
<dbReference type="InterPro" id="IPR026983">
    <property type="entry name" value="DHC"/>
</dbReference>
<dbReference type="GO" id="GO:0005524">
    <property type="term" value="F:ATP binding"/>
    <property type="evidence" value="ECO:0007669"/>
    <property type="project" value="InterPro"/>
</dbReference>
<dbReference type="Pfam" id="PF08393">
    <property type="entry name" value="DHC_N2"/>
    <property type="match status" value="2"/>
</dbReference>
<evidence type="ECO:0000313" key="12">
    <source>
        <dbReference type="EnsemblMetazoa" id="XP_019853643.1"/>
    </source>
</evidence>
<dbReference type="Gene3D" id="1.20.920.30">
    <property type="match status" value="1"/>
</dbReference>
<dbReference type="GeneID" id="109582981"/>
<dbReference type="InterPro" id="IPR024317">
    <property type="entry name" value="Dynein_heavy_chain_D4_dom"/>
</dbReference>
<dbReference type="Pfam" id="PF12774">
    <property type="entry name" value="AAA_6"/>
    <property type="match status" value="1"/>
</dbReference>
<evidence type="ECO:0000259" key="11">
    <source>
        <dbReference type="Pfam" id="PF17852"/>
    </source>
</evidence>
<keyword evidence="13" id="KW-1185">Reference proteome</keyword>
<reference evidence="12" key="2">
    <citation type="submission" date="2024-06" db="UniProtKB">
        <authorList>
            <consortium name="EnsemblMetazoa"/>
        </authorList>
    </citation>
    <scope>IDENTIFICATION</scope>
</reference>
<dbReference type="SUPFAM" id="SSF52540">
    <property type="entry name" value="P-loop containing nucleoside triphosphate hydrolases"/>
    <property type="match status" value="1"/>
</dbReference>
<dbReference type="PANTHER" id="PTHR46961">
    <property type="entry name" value="DYNEIN HEAVY CHAIN 1, AXONEMAL-LIKE PROTEIN"/>
    <property type="match status" value="1"/>
</dbReference>
<dbReference type="Gene3D" id="1.20.920.20">
    <property type="match status" value="1"/>
</dbReference>
<proteinExistence type="inferred from homology"/>
<dbReference type="InterPro" id="IPR024743">
    <property type="entry name" value="Dynein_HC_stalk"/>
</dbReference>
<accession>A0AAN0JAA0</accession>
<evidence type="ECO:0000256" key="1">
    <source>
        <dbReference type="ARBA" id="ARBA00008887"/>
    </source>
</evidence>
<dbReference type="GO" id="GO:0030286">
    <property type="term" value="C:dynein complex"/>
    <property type="evidence" value="ECO:0007669"/>
    <property type="project" value="InterPro"/>
</dbReference>
<dbReference type="GO" id="GO:0007018">
    <property type="term" value="P:microtubule-based movement"/>
    <property type="evidence" value="ECO:0007669"/>
    <property type="project" value="InterPro"/>
</dbReference>
<evidence type="ECO:0000256" key="3">
    <source>
        <dbReference type="SAM" id="Coils"/>
    </source>
</evidence>
<evidence type="ECO:0000259" key="6">
    <source>
        <dbReference type="Pfam" id="PF08393"/>
    </source>
</evidence>
<dbReference type="GO" id="GO:0051959">
    <property type="term" value="F:dynein light intermediate chain binding"/>
    <property type="evidence" value="ECO:0007669"/>
    <property type="project" value="InterPro"/>
</dbReference>
<feature type="domain" description="Dynein heavy chain linker" evidence="6">
    <location>
        <begin position="1638"/>
        <end position="1887"/>
    </location>
</feature>
<dbReference type="InterPro" id="IPR027417">
    <property type="entry name" value="P-loop_NTPase"/>
</dbReference>
<evidence type="ECO:0000259" key="9">
    <source>
        <dbReference type="Pfam" id="PF12780"/>
    </source>
</evidence>
<feature type="compositionally biased region" description="Low complexity" evidence="4">
    <location>
        <begin position="1130"/>
        <end position="1151"/>
    </location>
</feature>
<organism evidence="12 13">
    <name type="scientific">Amphimedon queenslandica</name>
    <name type="common">Sponge</name>
    <dbReference type="NCBI Taxonomy" id="400682"/>
    <lineage>
        <taxon>Eukaryota</taxon>
        <taxon>Metazoa</taxon>
        <taxon>Porifera</taxon>
        <taxon>Demospongiae</taxon>
        <taxon>Heteroscleromorpha</taxon>
        <taxon>Haplosclerida</taxon>
        <taxon>Niphatidae</taxon>
        <taxon>Amphimedon</taxon>
    </lineage>
</organism>
<dbReference type="KEGG" id="aqu:109582981"/>
<feature type="domain" description="Dynein heavy chain AAA 5 extension" evidence="11">
    <location>
        <begin position="2699"/>
        <end position="2782"/>
    </location>
</feature>
<dbReference type="GO" id="GO:0045505">
    <property type="term" value="F:dynein intermediate chain binding"/>
    <property type="evidence" value="ECO:0007669"/>
    <property type="project" value="InterPro"/>
</dbReference>
<feature type="region of interest" description="Disordered" evidence="4">
    <location>
        <begin position="1069"/>
        <end position="1110"/>
    </location>
</feature>
<evidence type="ECO:0000259" key="5">
    <source>
        <dbReference type="Pfam" id="PF08385"/>
    </source>
</evidence>
<evidence type="ECO:0000259" key="7">
    <source>
        <dbReference type="Pfam" id="PF12774"/>
    </source>
</evidence>
<feature type="region of interest" description="Disordered" evidence="4">
    <location>
        <begin position="3818"/>
        <end position="3847"/>
    </location>
</feature>
<keyword evidence="2 3" id="KW-0175">Coiled coil</keyword>
<feature type="domain" description="Dynein heavy chain linker" evidence="6">
    <location>
        <begin position="1406"/>
        <end position="1581"/>
    </location>
</feature>
<dbReference type="Gene3D" id="3.40.50.300">
    <property type="entry name" value="P-loop containing nucleotide triphosphate hydrolases"/>
    <property type="match status" value="4"/>
</dbReference>
<dbReference type="PANTHER" id="PTHR46961:SF21">
    <property type="entry name" value="LOW QUALITY PROTEIN: DYNEIN BETA CHAIN, FLAGELLAR OUTER ARM-LIKE"/>
    <property type="match status" value="1"/>
</dbReference>
<feature type="domain" description="Dynein heavy chain tail" evidence="5">
    <location>
        <begin position="198"/>
        <end position="817"/>
    </location>
</feature>
<evidence type="ECO:0000256" key="4">
    <source>
        <dbReference type="SAM" id="MobiDB-lite"/>
    </source>
</evidence>
<comment type="similarity">
    <text evidence="1">Belongs to the dynein heavy chain family.</text>
</comment>
<feature type="compositionally biased region" description="Low complexity" evidence="4">
    <location>
        <begin position="1084"/>
        <end position="1097"/>
    </location>
</feature>
<dbReference type="Gene3D" id="1.20.58.1120">
    <property type="match status" value="1"/>
</dbReference>
<feature type="coiled-coil region" evidence="3">
    <location>
        <begin position="3666"/>
        <end position="3714"/>
    </location>
</feature>
<dbReference type="InterPro" id="IPR013594">
    <property type="entry name" value="Dynein_heavy_tail"/>
</dbReference>
<evidence type="ECO:0000313" key="13">
    <source>
        <dbReference type="Proteomes" id="UP000007879"/>
    </source>
</evidence>
<dbReference type="Pfam" id="PF12781">
    <property type="entry name" value="AAA_9"/>
    <property type="match status" value="1"/>
</dbReference>
<dbReference type="InterPro" id="IPR035706">
    <property type="entry name" value="AAA_9"/>
</dbReference>
<feature type="domain" description="Dynein heavy chain hydrolytic ATP-binding dynein motor region" evidence="7">
    <location>
        <begin position="2085"/>
        <end position="2267"/>
    </location>
</feature>
<reference evidence="13" key="1">
    <citation type="journal article" date="2010" name="Nature">
        <title>The Amphimedon queenslandica genome and the evolution of animal complexity.</title>
        <authorList>
            <person name="Srivastava M."/>
            <person name="Simakov O."/>
            <person name="Chapman J."/>
            <person name="Fahey B."/>
            <person name="Gauthier M.E."/>
            <person name="Mitros T."/>
            <person name="Richards G.S."/>
            <person name="Conaco C."/>
            <person name="Dacre M."/>
            <person name="Hellsten U."/>
            <person name="Larroux C."/>
            <person name="Putnam N.H."/>
            <person name="Stanke M."/>
            <person name="Adamska M."/>
            <person name="Darling A."/>
            <person name="Degnan S.M."/>
            <person name="Oakley T.H."/>
            <person name="Plachetzki D.C."/>
            <person name="Zhai Y."/>
            <person name="Adamski M."/>
            <person name="Calcino A."/>
            <person name="Cummins S.F."/>
            <person name="Goodstein D.M."/>
            <person name="Harris C."/>
            <person name="Jackson D.J."/>
            <person name="Leys S.P."/>
            <person name="Shu S."/>
            <person name="Woodcroft B.J."/>
            <person name="Vervoort M."/>
            <person name="Kosik K.S."/>
            <person name="Manning G."/>
            <person name="Degnan B.M."/>
            <person name="Rokhsar D.S."/>
        </authorList>
    </citation>
    <scope>NUCLEOTIDE SEQUENCE [LARGE SCALE GENOMIC DNA]</scope>
</reference>
<dbReference type="Pfam" id="PF12780">
    <property type="entry name" value="AAA_8"/>
    <property type="match status" value="1"/>
</dbReference>
<dbReference type="Pfam" id="PF12777">
    <property type="entry name" value="MT"/>
    <property type="match status" value="1"/>
</dbReference>
<dbReference type="InterPro" id="IPR035699">
    <property type="entry name" value="AAA_6"/>
</dbReference>
<dbReference type="Proteomes" id="UP000007879">
    <property type="component" value="Unassembled WGS sequence"/>
</dbReference>
<dbReference type="Pfam" id="PF08385">
    <property type="entry name" value="DHC_N1"/>
    <property type="match status" value="1"/>
</dbReference>
<dbReference type="Pfam" id="PF17852">
    <property type="entry name" value="Dynein_AAA_lid"/>
    <property type="match status" value="1"/>
</dbReference>
<name>A0AAN0JAA0_AMPQE</name>
<dbReference type="EnsemblMetazoa" id="XM_019998084.1">
    <property type="protein sequence ID" value="XP_019853643.1"/>
    <property type="gene ID" value="LOC109582981"/>
</dbReference>
<feature type="region of interest" description="Disordered" evidence="4">
    <location>
        <begin position="1124"/>
        <end position="1167"/>
    </location>
</feature>
<dbReference type="InterPro" id="IPR013602">
    <property type="entry name" value="Dynein_heavy_linker"/>
</dbReference>
<feature type="domain" description="Dynein heavy chain AAA module D4" evidence="9">
    <location>
        <begin position="3227"/>
        <end position="3400"/>
    </location>
</feature>
<dbReference type="Gene3D" id="1.10.472.130">
    <property type="match status" value="1"/>
</dbReference>
<evidence type="ECO:0000256" key="2">
    <source>
        <dbReference type="ARBA" id="ARBA00023054"/>
    </source>
</evidence>